<sequence length="235" mass="28197">MSEIEKKLSKLGKKKVIKSGGIRRKAKVVNSIKPTRLSDEEKQLVNLYQKINRFLKQETKYQDLIKVYIDNWFVDMVSHLRKKDFKEKTIDLKTLNEDEDFKSNFFSISPCENNIFKSNYRDLNNIFSKKGYNYYINQLDRLLSDLEKEDYIPKEKPLENIENIGVYYEKLGLEKGEIPTLAELKKKFLKLSSKYHPDKHPDELEKYTKLFQEIDEAYNIVKRYHYKSDKDHLYK</sequence>
<dbReference type="PROSITE" id="PS50076">
    <property type="entry name" value="DNAJ_2"/>
    <property type="match status" value="1"/>
</dbReference>
<dbReference type="AlphaFoldDB" id="A0A6C0IVV8"/>
<dbReference type="SMART" id="SM00271">
    <property type="entry name" value="DnaJ"/>
    <property type="match status" value="1"/>
</dbReference>
<reference evidence="2" key="1">
    <citation type="journal article" date="2020" name="Nature">
        <title>Giant virus diversity and host interactions through global metagenomics.</title>
        <authorList>
            <person name="Schulz F."/>
            <person name="Roux S."/>
            <person name="Paez-Espino D."/>
            <person name="Jungbluth S."/>
            <person name="Walsh D.A."/>
            <person name="Denef V.J."/>
            <person name="McMahon K.D."/>
            <person name="Konstantinidis K.T."/>
            <person name="Eloe-Fadrosh E.A."/>
            <person name="Kyrpides N.C."/>
            <person name="Woyke T."/>
        </authorList>
    </citation>
    <scope>NUCLEOTIDE SEQUENCE</scope>
    <source>
        <strain evidence="2">GVMAG-M-3300025138-11</strain>
    </source>
</reference>
<evidence type="ECO:0000259" key="1">
    <source>
        <dbReference type="PROSITE" id="PS50076"/>
    </source>
</evidence>
<dbReference type="SUPFAM" id="SSF46565">
    <property type="entry name" value="Chaperone J-domain"/>
    <property type="match status" value="1"/>
</dbReference>
<dbReference type="InterPro" id="IPR036869">
    <property type="entry name" value="J_dom_sf"/>
</dbReference>
<evidence type="ECO:0000313" key="2">
    <source>
        <dbReference type="EMBL" id="QHT97444.1"/>
    </source>
</evidence>
<dbReference type="Pfam" id="PF00226">
    <property type="entry name" value="DnaJ"/>
    <property type="match status" value="1"/>
</dbReference>
<organism evidence="2">
    <name type="scientific">viral metagenome</name>
    <dbReference type="NCBI Taxonomy" id="1070528"/>
    <lineage>
        <taxon>unclassified sequences</taxon>
        <taxon>metagenomes</taxon>
        <taxon>organismal metagenomes</taxon>
    </lineage>
</organism>
<feature type="domain" description="J" evidence="1">
    <location>
        <begin position="166"/>
        <end position="234"/>
    </location>
</feature>
<proteinExistence type="predicted"/>
<name>A0A6C0IVV8_9ZZZZ</name>
<dbReference type="Gene3D" id="1.10.287.110">
    <property type="entry name" value="DnaJ domain"/>
    <property type="match status" value="1"/>
</dbReference>
<dbReference type="InterPro" id="IPR001623">
    <property type="entry name" value="DnaJ_domain"/>
</dbReference>
<dbReference type="EMBL" id="MN740276">
    <property type="protein sequence ID" value="QHT97444.1"/>
    <property type="molecule type" value="Genomic_DNA"/>
</dbReference>
<accession>A0A6C0IVV8</accession>
<protein>
    <recommendedName>
        <fullName evidence="1">J domain-containing protein</fullName>
    </recommendedName>
</protein>